<dbReference type="GO" id="GO:0008033">
    <property type="term" value="P:tRNA processing"/>
    <property type="evidence" value="ECO:0007669"/>
    <property type="project" value="UniProtKB-KW"/>
</dbReference>
<keyword evidence="13" id="KW-1185">Reference proteome</keyword>
<dbReference type="SUPFAM" id="SSF55120">
    <property type="entry name" value="Pseudouridine synthase"/>
    <property type="match status" value="1"/>
</dbReference>
<evidence type="ECO:0000256" key="9">
    <source>
        <dbReference type="ARBA" id="ARBA00043049"/>
    </source>
</evidence>
<reference evidence="12" key="1">
    <citation type="submission" date="2020-12" db="EMBL/GenBank/DDBJ databases">
        <title>Ramlibacter sp. nov., isolated from a freshwater alga, Cryptomonas.</title>
        <authorList>
            <person name="Kim H.M."/>
            <person name="Jeon C.O."/>
        </authorList>
    </citation>
    <scope>NUCLEOTIDE SEQUENCE</scope>
    <source>
        <strain evidence="12">CrO1</strain>
    </source>
</reference>
<dbReference type="Proteomes" id="UP000617041">
    <property type="component" value="Unassembled WGS sequence"/>
</dbReference>
<dbReference type="PANTHER" id="PTHR21600:SF56">
    <property type="entry name" value="TRNA PSEUDOURIDINE SYNTHASE C"/>
    <property type="match status" value="1"/>
</dbReference>
<evidence type="ECO:0000256" key="4">
    <source>
        <dbReference type="ARBA" id="ARBA00037670"/>
    </source>
</evidence>
<dbReference type="GO" id="GO:0160149">
    <property type="term" value="F:tRNA pseudouridine(65) synthase activity"/>
    <property type="evidence" value="ECO:0007669"/>
    <property type="project" value="UniProtKB-EC"/>
</dbReference>
<gene>
    <name evidence="12" type="ORF">I8E28_06270</name>
</gene>
<comment type="function">
    <text evidence="4">Responsible for synthesis of pseudouridine from uracil-65 in transfer RNAs.</text>
</comment>
<dbReference type="PROSITE" id="PS01129">
    <property type="entry name" value="PSI_RLU"/>
    <property type="match status" value="1"/>
</dbReference>
<dbReference type="GO" id="GO:0000455">
    <property type="term" value="P:enzyme-directed rRNA pseudouridine synthesis"/>
    <property type="evidence" value="ECO:0007669"/>
    <property type="project" value="TreeGrafter"/>
</dbReference>
<feature type="domain" description="Pseudouridine synthase RsuA/RluA-like" evidence="11">
    <location>
        <begin position="58"/>
        <end position="213"/>
    </location>
</feature>
<dbReference type="InterPro" id="IPR020103">
    <property type="entry name" value="PsdUridine_synth_cat_dom_sf"/>
</dbReference>
<organism evidence="12 13">
    <name type="scientific">Ramlibacter algicola</name>
    <dbReference type="NCBI Taxonomy" id="2795217"/>
    <lineage>
        <taxon>Bacteria</taxon>
        <taxon>Pseudomonadati</taxon>
        <taxon>Pseudomonadota</taxon>
        <taxon>Betaproteobacteria</taxon>
        <taxon>Burkholderiales</taxon>
        <taxon>Comamonadaceae</taxon>
        <taxon>Ramlibacter</taxon>
    </lineage>
</organism>
<feature type="compositionally biased region" description="Polar residues" evidence="10">
    <location>
        <begin position="1"/>
        <end position="10"/>
    </location>
</feature>
<comment type="caution">
    <text evidence="12">The sequence shown here is derived from an EMBL/GenBank/DDBJ whole genome shotgun (WGS) entry which is preliminary data.</text>
</comment>
<proteinExistence type="predicted"/>
<evidence type="ECO:0000256" key="6">
    <source>
        <dbReference type="ARBA" id="ARBA00040675"/>
    </source>
</evidence>
<evidence type="ECO:0000256" key="8">
    <source>
        <dbReference type="ARBA" id="ARBA00041975"/>
    </source>
</evidence>
<evidence type="ECO:0000256" key="5">
    <source>
        <dbReference type="ARBA" id="ARBA00038943"/>
    </source>
</evidence>
<keyword evidence="2" id="KW-0413">Isomerase</keyword>
<sequence>MARWSRSTPSCAGCPSATGTTSRSRPGRRCRGAELRLALVQDRGVTANLRLLHLDADLAAIDKPPGLLVHPSALDAHEDRTALGLLEGQLAQKLYPLHRLDKGTSGVLLFARHVEAARQWGAAFEGGEVRKRYVALVRGWPAEQGVIDQPLARDPELPSTGQVRLAAVTRYLRLACHEWDFSVDGRHPTSRYALVEAEPLTGRRHQIRRHFKHIAHPLVGDTTHGKGAHNRAVGAWLGTQRLWLHACSIELPGTLRVEAGPGPEWRSLGIPYDGSP</sequence>
<keyword evidence="1" id="KW-0819">tRNA processing</keyword>
<dbReference type="InterPro" id="IPR050188">
    <property type="entry name" value="RluA_PseudoU_synthase"/>
</dbReference>
<feature type="region of interest" description="Disordered" evidence="10">
    <location>
        <begin position="1"/>
        <end position="27"/>
    </location>
</feature>
<evidence type="ECO:0000256" key="3">
    <source>
        <dbReference type="ARBA" id="ARBA00036607"/>
    </source>
</evidence>
<evidence type="ECO:0000259" key="11">
    <source>
        <dbReference type="Pfam" id="PF00849"/>
    </source>
</evidence>
<dbReference type="EMBL" id="JAEDAO010000001">
    <property type="protein sequence ID" value="MBK0392189.1"/>
    <property type="molecule type" value="Genomic_DNA"/>
</dbReference>
<dbReference type="AlphaFoldDB" id="A0A934Q0S4"/>
<evidence type="ECO:0000313" key="12">
    <source>
        <dbReference type="EMBL" id="MBK0392189.1"/>
    </source>
</evidence>
<dbReference type="Gene3D" id="3.30.2350.10">
    <property type="entry name" value="Pseudouridine synthase"/>
    <property type="match status" value="1"/>
</dbReference>
<evidence type="ECO:0000256" key="2">
    <source>
        <dbReference type="ARBA" id="ARBA00023235"/>
    </source>
</evidence>
<protein>
    <recommendedName>
        <fullName evidence="6">tRNA pseudouridine synthase C</fullName>
        <ecNumber evidence="5">5.4.99.26</ecNumber>
    </recommendedName>
    <alternativeName>
        <fullName evidence="8">tRNA pseudouridine(65) synthase</fullName>
    </alternativeName>
    <alternativeName>
        <fullName evidence="9">tRNA pseudouridylate synthase C</fullName>
    </alternativeName>
    <alternativeName>
        <fullName evidence="7">tRNA-uridine isomerase C</fullName>
    </alternativeName>
</protein>
<accession>A0A934Q0S4</accession>
<dbReference type="InterPro" id="IPR006145">
    <property type="entry name" value="PsdUridine_synth_RsuA/RluA"/>
</dbReference>
<dbReference type="GO" id="GO:0003723">
    <property type="term" value="F:RNA binding"/>
    <property type="evidence" value="ECO:0007669"/>
    <property type="project" value="InterPro"/>
</dbReference>
<feature type="compositionally biased region" description="Low complexity" evidence="10">
    <location>
        <begin position="15"/>
        <end position="24"/>
    </location>
</feature>
<dbReference type="PANTHER" id="PTHR21600">
    <property type="entry name" value="MITOCHONDRIAL RNA PSEUDOURIDINE SYNTHASE"/>
    <property type="match status" value="1"/>
</dbReference>
<evidence type="ECO:0000256" key="1">
    <source>
        <dbReference type="ARBA" id="ARBA00022694"/>
    </source>
</evidence>
<dbReference type="InterPro" id="IPR006224">
    <property type="entry name" value="PsdUridine_synth_RluA-like_CS"/>
</dbReference>
<dbReference type="Pfam" id="PF00849">
    <property type="entry name" value="PseudoU_synth_2"/>
    <property type="match status" value="1"/>
</dbReference>
<name>A0A934Q0S4_9BURK</name>
<evidence type="ECO:0000256" key="10">
    <source>
        <dbReference type="SAM" id="MobiDB-lite"/>
    </source>
</evidence>
<dbReference type="EC" id="5.4.99.26" evidence="5"/>
<comment type="catalytic activity">
    <reaction evidence="3">
        <text>uridine(65) in tRNA = pseudouridine(65) in tRNA</text>
        <dbReference type="Rhea" id="RHEA:42536"/>
        <dbReference type="Rhea" id="RHEA-COMP:10103"/>
        <dbReference type="Rhea" id="RHEA-COMP:10104"/>
        <dbReference type="ChEBI" id="CHEBI:65314"/>
        <dbReference type="ChEBI" id="CHEBI:65315"/>
        <dbReference type="EC" id="5.4.99.26"/>
    </reaction>
</comment>
<evidence type="ECO:0000256" key="7">
    <source>
        <dbReference type="ARBA" id="ARBA00041803"/>
    </source>
</evidence>
<evidence type="ECO:0000313" key="13">
    <source>
        <dbReference type="Proteomes" id="UP000617041"/>
    </source>
</evidence>